<dbReference type="GO" id="GO:0008270">
    <property type="term" value="F:zinc ion binding"/>
    <property type="evidence" value="ECO:0007669"/>
    <property type="project" value="UniProtKB-KW"/>
</dbReference>
<keyword evidence="4 5" id="KW-0238">DNA-binding</keyword>
<evidence type="ECO:0000259" key="7">
    <source>
        <dbReference type="PROSITE" id="PS50950"/>
    </source>
</evidence>
<dbReference type="AlphaFoldDB" id="A0A8W8NG54"/>
<dbReference type="Proteomes" id="UP000005408">
    <property type="component" value="Unassembled WGS sequence"/>
</dbReference>
<organism evidence="8 9">
    <name type="scientific">Magallana gigas</name>
    <name type="common">Pacific oyster</name>
    <name type="synonym">Crassostrea gigas</name>
    <dbReference type="NCBI Taxonomy" id="29159"/>
    <lineage>
        <taxon>Eukaryota</taxon>
        <taxon>Metazoa</taxon>
        <taxon>Spiralia</taxon>
        <taxon>Lophotrochozoa</taxon>
        <taxon>Mollusca</taxon>
        <taxon>Bivalvia</taxon>
        <taxon>Autobranchia</taxon>
        <taxon>Pteriomorphia</taxon>
        <taxon>Ostreida</taxon>
        <taxon>Ostreoidea</taxon>
        <taxon>Ostreidae</taxon>
        <taxon>Magallana</taxon>
    </lineage>
</organism>
<dbReference type="Pfam" id="PF05485">
    <property type="entry name" value="THAP"/>
    <property type="match status" value="1"/>
</dbReference>
<dbReference type="GO" id="GO:0003677">
    <property type="term" value="F:DNA binding"/>
    <property type="evidence" value="ECO:0007669"/>
    <property type="project" value="UniProtKB-UniRule"/>
</dbReference>
<dbReference type="EnsemblMetazoa" id="G681.1">
    <property type="protein sequence ID" value="G681.1:cds"/>
    <property type="gene ID" value="G681"/>
</dbReference>
<dbReference type="SMART" id="SM00692">
    <property type="entry name" value="DM3"/>
    <property type="match status" value="1"/>
</dbReference>
<dbReference type="Gene3D" id="6.20.210.20">
    <property type="entry name" value="THAP domain"/>
    <property type="match status" value="1"/>
</dbReference>
<name>A0A8W8NG54_MAGGI</name>
<evidence type="ECO:0000256" key="4">
    <source>
        <dbReference type="ARBA" id="ARBA00023125"/>
    </source>
</evidence>
<evidence type="ECO:0000256" key="6">
    <source>
        <dbReference type="SAM" id="Coils"/>
    </source>
</evidence>
<dbReference type="InterPro" id="IPR006612">
    <property type="entry name" value="THAP_Znf"/>
</dbReference>
<keyword evidence="3" id="KW-0862">Zinc</keyword>
<keyword evidence="9" id="KW-1185">Reference proteome</keyword>
<dbReference type="PANTHER" id="PTHR23080">
    <property type="entry name" value="THAP DOMAIN PROTEIN"/>
    <property type="match status" value="1"/>
</dbReference>
<keyword evidence="2 5" id="KW-0863">Zinc-finger</keyword>
<feature type="domain" description="THAP-type" evidence="7">
    <location>
        <begin position="1"/>
        <end position="76"/>
    </location>
</feature>
<evidence type="ECO:0000256" key="2">
    <source>
        <dbReference type="ARBA" id="ARBA00022771"/>
    </source>
</evidence>
<evidence type="ECO:0000256" key="1">
    <source>
        <dbReference type="ARBA" id="ARBA00022723"/>
    </source>
</evidence>
<dbReference type="SUPFAM" id="SSF57716">
    <property type="entry name" value="Glucocorticoid receptor-like (DNA-binding domain)"/>
    <property type="match status" value="1"/>
</dbReference>
<sequence length="360" mass="41256">MPAHCCAYGCKSRQTAGENIKFFRIPKDEHLRAKWISAIKRDDWEPSDHTRICSKHFINGQPCRDPTNPDYVPSVFCHRPIKEGVLQEKVQRHKRLVERKENIARSESAQALLTLSMDKPEKCAGTATQTPVVHHCDSEVQSDITLPVMTSLIVTNQFLKNICDSNAVTIKEQQLDQQRAHEVCRKQEDEFKSLESRLQKKEEENTQLLEELKKKTLSFKTIEGDDKKTKFYTGFPNFKTFHAVFLETSSKVKRKKTKLSKEDELLLTLVKLRRNLAMTDLAYRFNISQSSVTNIFHAWLDALYATLGGLVHWPETDDFEIIKGPLPINFVKRKSDSQVTCGDKIVRVVAAIVNTNDAIL</sequence>
<proteinExistence type="predicted"/>
<reference evidence="8" key="1">
    <citation type="submission" date="2022-08" db="UniProtKB">
        <authorList>
            <consortium name="EnsemblMetazoa"/>
        </authorList>
    </citation>
    <scope>IDENTIFICATION</scope>
    <source>
        <strain evidence="8">05x7-T-G4-1.051#20</strain>
    </source>
</reference>
<dbReference type="PROSITE" id="PS50950">
    <property type="entry name" value="ZF_THAP"/>
    <property type="match status" value="1"/>
</dbReference>
<evidence type="ECO:0000313" key="8">
    <source>
        <dbReference type="EnsemblMetazoa" id="G681.1:cds"/>
    </source>
</evidence>
<keyword evidence="1" id="KW-0479">Metal-binding</keyword>
<keyword evidence="6" id="KW-0175">Coiled coil</keyword>
<accession>A0A8W8NG54</accession>
<evidence type="ECO:0000313" key="9">
    <source>
        <dbReference type="Proteomes" id="UP000005408"/>
    </source>
</evidence>
<protein>
    <recommendedName>
        <fullName evidence="7">THAP-type domain-containing protein</fullName>
    </recommendedName>
</protein>
<feature type="coiled-coil region" evidence="6">
    <location>
        <begin position="184"/>
        <end position="218"/>
    </location>
</feature>
<evidence type="ECO:0000256" key="5">
    <source>
        <dbReference type="PROSITE-ProRule" id="PRU00309"/>
    </source>
</evidence>
<dbReference type="Pfam" id="PF13613">
    <property type="entry name" value="HTH_Tnp_4"/>
    <property type="match status" value="1"/>
</dbReference>
<evidence type="ECO:0000256" key="3">
    <source>
        <dbReference type="ARBA" id="ARBA00022833"/>
    </source>
</evidence>
<dbReference type="SMART" id="SM00980">
    <property type="entry name" value="THAP"/>
    <property type="match status" value="1"/>
</dbReference>
<dbReference type="InterPro" id="IPR027805">
    <property type="entry name" value="Transposase_HTH_dom"/>
</dbReference>
<dbReference type="InterPro" id="IPR038441">
    <property type="entry name" value="THAP_Znf_sf"/>
</dbReference>